<dbReference type="Proteomes" id="UP001499884">
    <property type="component" value="Unassembled WGS sequence"/>
</dbReference>
<organism evidence="1 2">
    <name type="scientific">Streptomyces tremellae</name>
    <dbReference type="NCBI Taxonomy" id="1124239"/>
    <lineage>
        <taxon>Bacteria</taxon>
        <taxon>Bacillati</taxon>
        <taxon>Actinomycetota</taxon>
        <taxon>Actinomycetes</taxon>
        <taxon>Kitasatosporales</taxon>
        <taxon>Streptomycetaceae</taxon>
        <taxon>Streptomyces</taxon>
    </lineage>
</organism>
<accession>A0ABP7GGX7</accession>
<evidence type="ECO:0000313" key="1">
    <source>
        <dbReference type="EMBL" id="GAA3760693.1"/>
    </source>
</evidence>
<sequence>MEPTEVRIPRTALDALAAAISVQTVASRTWPDGIDWFYPVGTWEEPHLEVALMPGGDEVWMRMSTDRASTVVWTIEQWLDFAGRLPGATPPSS</sequence>
<gene>
    <name evidence="1" type="ORF">GCM10023082_63620</name>
</gene>
<protein>
    <submittedName>
        <fullName evidence="1">Uncharacterized protein</fullName>
    </submittedName>
</protein>
<name>A0ABP7GGX7_9ACTN</name>
<reference evidence="2" key="1">
    <citation type="journal article" date="2019" name="Int. J. Syst. Evol. Microbiol.">
        <title>The Global Catalogue of Microorganisms (GCM) 10K type strain sequencing project: providing services to taxonomists for standard genome sequencing and annotation.</title>
        <authorList>
            <consortium name="The Broad Institute Genomics Platform"/>
            <consortium name="The Broad Institute Genome Sequencing Center for Infectious Disease"/>
            <person name="Wu L."/>
            <person name="Ma J."/>
        </authorList>
    </citation>
    <scope>NUCLEOTIDE SEQUENCE [LARGE SCALE GENOMIC DNA]</scope>
    <source>
        <strain evidence="2">JCM 30846</strain>
    </source>
</reference>
<proteinExistence type="predicted"/>
<dbReference type="RefSeq" id="WP_345655310.1">
    <property type="nucleotide sequence ID" value="NZ_BAABEP010000088.1"/>
</dbReference>
<dbReference type="EMBL" id="BAABEP010000088">
    <property type="protein sequence ID" value="GAA3760693.1"/>
    <property type="molecule type" value="Genomic_DNA"/>
</dbReference>
<comment type="caution">
    <text evidence="1">The sequence shown here is derived from an EMBL/GenBank/DDBJ whole genome shotgun (WGS) entry which is preliminary data.</text>
</comment>
<evidence type="ECO:0000313" key="2">
    <source>
        <dbReference type="Proteomes" id="UP001499884"/>
    </source>
</evidence>
<keyword evidence="2" id="KW-1185">Reference proteome</keyword>